<accession>A0A4Y7K2F0</accession>
<name>A0A4Y7K2F0_PAPSO</name>
<sequence>MYQVHSSLPLFRSRVPKGPWIDSASNINFLYLMSIHPDFHYFKFTVFNVDSPRLPFFVEVALACRLGDVCAVTSKYVSVRREVYRNVLVVPHPHLNGVCSFFLGEYANMILMRYEALHLTFVGPGACNKSLRPDMTMW</sequence>
<evidence type="ECO:0000313" key="1">
    <source>
        <dbReference type="EMBL" id="RZC66089.1"/>
    </source>
</evidence>
<reference evidence="1 2" key="1">
    <citation type="journal article" date="2018" name="Science">
        <title>The opium poppy genome and morphinan production.</title>
        <authorList>
            <person name="Guo L."/>
            <person name="Winzer T."/>
            <person name="Yang X."/>
            <person name="Li Y."/>
            <person name="Ning Z."/>
            <person name="He Z."/>
            <person name="Teodor R."/>
            <person name="Lu Y."/>
            <person name="Bowser T.A."/>
            <person name="Graham I.A."/>
            <person name="Ye K."/>
        </authorList>
    </citation>
    <scope>NUCLEOTIDE SEQUENCE [LARGE SCALE GENOMIC DNA]</scope>
    <source>
        <strain evidence="2">cv. HN1</strain>
        <tissue evidence="1">Leaves</tissue>
    </source>
</reference>
<evidence type="ECO:0000313" key="2">
    <source>
        <dbReference type="Proteomes" id="UP000316621"/>
    </source>
</evidence>
<protein>
    <submittedName>
        <fullName evidence="1">Uncharacterized protein</fullName>
    </submittedName>
</protein>
<proteinExistence type="predicted"/>
<dbReference type="EMBL" id="CM010720">
    <property type="protein sequence ID" value="RZC66089.1"/>
    <property type="molecule type" value="Genomic_DNA"/>
</dbReference>
<dbReference type="Gramene" id="RZC66089">
    <property type="protein sequence ID" value="RZC66089"/>
    <property type="gene ID" value="C5167_009785"/>
</dbReference>
<organism evidence="1 2">
    <name type="scientific">Papaver somniferum</name>
    <name type="common">Opium poppy</name>
    <dbReference type="NCBI Taxonomy" id="3469"/>
    <lineage>
        <taxon>Eukaryota</taxon>
        <taxon>Viridiplantae</taxon>
        <taxon>Streptophyta</taxon>
        <taxon>Embryophyta</taxon>
        <taxon>Tracheophyta</taxon>
        <taxon>Spermatophyta</taxon>
        <taxon>Magnoliopsida</taxon>
        <taxon>Ranunculales</taxon>
        <taxon>Papaveraceae</taxon>
        <taxon>Papaveroideae</taxon>
        <taxon>Papaver</taxon>
    </lineage>
</organism>
<keyword evidence="2" id="KW-1185">Reference proteome</keyword>
<dbReference type="Proteomes" id="UP000316621">
    <property type="component" value="Chromosome 6"/>
</dbReference>
<gene>
    <name evidence="1" type="ORF">C5167_009785</name>
</gene>
<dbReference type="AlphaFoldDB" id="A0A4Y7K2F0"/>